<evidence type="ECO:0000256" key="1">
    <source>
        <dbReference type="SAM" id="MobiDB-lite"/>
    </source>
</evidence>
<gene>
    <name evidence="3" type="primary">chk-2</name>
    <name evidence="3" type="ORF">SNAT2548_LOCUS5354</name>
</gene>
<protein>
    <submittedName>
        <fullName evidence="3">Chk-2 protein</fullName>
    </submittedName>
</protein>
<dbReference type="Proteomes" id="UP000604046">
    <property type="component" value="Unassembled WGS sequence"/>
</dbReference>
<dbReference type="SUPFAM" id="SSF56112">
    <property type="entry name" value="Protein kinase-like (PK-like)"/>
    <property type="match status" value="1"/>
</dbReference>
<dbReference type="EMBL" id="CAJNDS010000342">
    <property type="protein sequence ID" value="CAE7194854.1"/>
    <property type="molecule type" value="Genomic_DNA"/>
</dbReference>
<dbReference type="OrthoDB" id="248923at2759"/>
<dbReference type="InterPro" id="IPR000719">
    <property type="entry name" value="Prot_kinase_dom"/>
</dbReference>
<dbReference type="SMART" id="SM00220">
    <property type="entry name" value="S_TKc"/>
    <property type="match status" value="1"/>
</dbReference>
<name>A0A812J3J7_9DINO</name>
<dbReference type="PANTHER" id="PTHR44167">
    <property type="entry name" value="OVARIAN-SPECIFIC SERINE/THREONINE-PROTEIN KINASE LOK-RELATED"/>
    <property type="match status" value="1"/>
</dbReference>
<evidence type="ECO:0000313" key="4">
    <source>
        <dbReference type="Proteomes" id="UP000604046"/>
    </source>
</evidence>
<proteinExistence type="predicted"/>
<reference evidence="3" key="1">
    <citation type="submission" date="2021-02" db="EMBL/GenBank/DDBJ databases">
        <authorList>
            <person name="Dougan E. K."/>
            <person name="Rhodes N."/>
            <person name="Thang M."/>
            <person name="Chan C."/>
        </authorList>
    </citation>
    <scope>NUCLEOTIDE SEQUENCE</scope>
</reference>
<dbReference type="Pfam" id="PF00069">
    <property type="entry name" value="Pkinase"/>
    <property type="match status" value="1"/>
</dbReference>
<dbReference type="InterPro" id="IPR008266">
    <property type="entry name" value="Tyr_kinase_AS"/>
</dbReference>
<dbReference type="InterPro" id="IPR011009">
    <property type="entry name" value="Kinase-like_dom_sf"/>
</dbReference>
<dbReference type="Gene3D" id="1.10.510.10">
    <property type="entry name" value="Transferase(Phosphotransferase) domain 1"/>
    <property type="match status" value="2"/>
</dbReference>
<feature type="domain" description="Protein kinase" evidence="2">
    <location>
        <begin position="1"/>
        <end position="270"/>
    </location>
</feature>
<keyword evidence="4" id="KW-1185">Reference proteome</keyword>
<dbReference type="GO" id="GO:0004674">
    <property type="term" value="F:protein serine/threonine kinase activity"/>
    <property type="evidence" value="ECO:0007669"/>
    <property type="project" value="TreeGrafter"/>
</dbReference>
<dbReference type="GO" id="GO:0005634">
    <property type="term" value="C:nucleus"/>
    <property type="evidence" value="ECO:0007669"/>
    <property type="project" value="TreeGrafter"/>
</dbReference>
<organism evidence="3 4">
    <name type="scientific">Symbiodinium natans</name>
    <dbReference type="NCBI Taxonomy" id="878477"/>
    <lineage>
        <taxon>Eukaryota</taxon>
        <taxon>Sar</taxon>
        <taxon>Alveolata</taxon>
        <taxon>Dinophyceae</taxon>
        <taxon>Suessiales</taxon>
        <taxon>Symbiodiniaceae</taxon>
        <taxon>Symbiodinium</taxon>
    </lineage>
</organism>
<accession>A0A812J3J7</accession>
<evidence type="ECO:0000313" key="3">
    <source>
        <dbReference type="EMBL" id="CAE7194854.1"/>
    </source>
</evidence>
<comment type="caution">
    <text evidence="3">The sequence shown here is derived from an EMBL/GenBank/DDBJ whole genome shotgun (WGS) entry which is preliminary data.</text>
</comment>
<dbReference type="PROSITE" id="PS50011">
    <property type="entry name" value="PROTEIN_KINASE_DOM"/>
    <property type="match status" value="1"/>
</dbReference>
<dbReference type="AlphaFoldDB" id="A0A812J3J7"/>
<evidence type="ECO:0000259" key="2">
    <source>
        <dbReference type="PROSITE" id="PS50011"/>
    </source>
</evidence>
<dbReference type="GO" id="GO:0005524">
    <property type="term" value="F:ATP binding"/>
    <property type="evidence" value="ECO:0007669"/>
    <property type="project" value="InterPro"/>
</dbReference>
<dbReference type="PANTHER" id="PTHR44167:SF24">
    <property type="entry name" value="SERINE_THREONINE-PROTEIN KINASE CHK2"/>
    <property type="match status" value="1"/>
</dbReference>
<dbReference type="GO" id="GO:0044773">
    <property type="term" value="P:mitotic DNA damage checkpoint signaling"/>
    <property type="evidence" value="ECO:0007669"/>
    <property type="project" value="TreeGrafter"/>
</dbReference>
<feature type="region of interest" description="Disordered" evidence="1">
    <location>
        <begin position="321"/>
        <end position="352"/>
    </location>
</feature>
<dbReference type="PROSITE" id="PS00109">
    <property type="entry name" value="PROTEIN_KINASE_TYR"/>
    <property type="match status" value="1"/>
</dbReference>
<sequence length="411" mass="46320">MAELMARRLRMLGAFRDDTHTFLVTEFVSDGELFNHVANGRMGADEGVVRGLMWQLLQGTRFLHAHDIGHRDISLENVLISFDRDRHHLRLMDFGQAVRTRSSCGQVYLRYFRPAGKPYYRGPECYVPGDRPQVLVCCPPHAHGLDVVFVDNLNRNGTPNGYRNEVRLPPHATPGQTCLAEFWGYEVPPLDVFALGVCFFILAWRVPPWGRALPLDANFTYIQQHGIPPLLNAWQKRHLSPEAMNLLTEMVSADPRRRPSVQACLESAWLVPLKDDPVQPLQCRRSDACSSSAHDQLVHWCSLLQLSRTVVPAWQLWSGKPHETSTATKKPMSPRELEVPTQPAAAMEPGGRESNRLDYGCIECNIKFSQDASSTVPADDIDMESEMARMNLGASCLEAEVHRAEEDVSSW</sequence>